<dbReference type="PANTHER" id="PTHR46401:SF2">
    <property type="entry name" value="GLYCOSYLTRANSFERASE WBBK-RELATED"/>
    <property type="match status" value="1"/>
</dbReference>
<dbReference type="PANTHER" id="PTHR46401">
    <property type="entry name" value="GLYCOSYLTRANSFERASE WBBK-RELATED"/>
    <property type="match status" value="1"/>
</dbReference>
<proteinExistence type="predicted"/>
<dbReference type="Proteomes" id="UP000076609">
    <property type="component" value="Unassembled WGS sequence"/>
</dbReference>
<evidence type="ECO:0000259" key="3">
    <source>
        <dbReference type="Pfam" id="PF13439"/>
    </source>
</evidence>
<evidence type="ECO:0000313" key="4">
    <source>
        <dbReference type="EMBL" id="KZE13280.1"/>
    </source>
</evidence>
<name>A0ABR5YB06_9SPHN</name>
<sequence>MLFSHDIFAAQVTGGVSRCMIELMRALDGVGYRPWQSFTGTNDNALLAEERKADWFDRHVVGHASRGGRRSALGTLANERQLRRIVSGSGTRVVHRTYHPIVDLLPSRTTVVETVHDLWDMVARDEAGPRATLRRRMKRKALERADSIICVSQSTLNYLGDTLPTLVSRAVVIPHGTRRISDRPVAIDRPRPFFLFVGKRDRYKNFSILIPALRGLPQDADLICFGGGAFSNEEQEALAQAGLSDRVRQLGGNDDVLAGYYEAACALLYPSKHEGFGLPLLEAMMHGCPVVAAPLTSLPEVGGTAALYADADDADAWTDHMRALMEDGDMRTRMIAAGHVRGERFSWVGTAQRHVALYEDLAS</sequence>
<reference evidence="5" key="1">
    <citation type="submission" date="2016-01" db="EMBL/GenBank/DDBJ databases">
        <title>Draft genome of Chromobacterium sp. F49.</title>
        <authorList>
            <person name="Hong K.W."/>
        </authorList>
    </citation>
    <scope>NUCLEOTIDE SEQUENCE [LARGE SCALE GENOMIC DNA]</scope>
    <source>
        <strain evidence="5">CN3</strain>
    </source>
</reference>
<dbReference type="SUPFAM" id="SSF53756">
    <property type="entry name" value="UDP-Glycosyltransferase/glycogen phosphorylase"/>
    <property type="match status" value="1"/>
</dbReference>
<dbReference type="InterPro" id="IPR001296">
    <property type="entry name" value="Glyco_trans_1"/>
</dbReference>
<dbReference type="Pfam" id="PF13439">
    <property type="entry name" value="Glyco_transf_4"/>
    <property type="match status" value="1"/>
</dbReference>
<dbReference type="CDD" id="cd03809">
    <property type="entry name" value="GT4_MtfB-like"/>
    <property type="match status" value="1"/>
</dbReference>
<dbReference type="Gene3D" id="3.40.50.2000">
    <property type="entry name" value="Glycogen Phosphorylase B"/>
    <property type="match status" value="2"/>
</dbReference>
<feature type="domain" description="Glycosyl transferase family 1" evidence="2">
    <location>
        <begin position="182"/>
        <end position="338"/>
    </location>
</feature>
<feature type="domain" description="Glycosyltransferase subfamily 4-like N-terminal" evidence="3">
    <location>
        <begin position="14"/>
        <end position="176"/>
    </location>
</feature>
<gene>
    <name evidence="4" type="ORF">AVT10_03675</name>
</gene>
<accession>A0ABR5YB06</accession>
<dbReference type="Pfam" id="PF00534">
    <property type="entry name" value="Glycos_transf_1"/>
    <property type="match status" value="1"/>
</dbReference>
<dbReference type="InterPro" id="IPR028098">
    <property type="entry name" value="Glyco_trans_4-like_N"/>
</dbReference>
<keyword evidence="1" id="KW-0808">Transferase</keyword>
<evidence type="ECO:0000313" key="5">
    <source>
        <dbReference type="Proteomes" id="UP000076609"/>
    </source>
</evidence>
<comment type="caution">
    <text evidence="4">The sequence shown here is derived from an EMBL/GenBank/DDBJ whole genome shotgun (WGS) entry which is preliminary data.</text>
</comment>
<keyword evidence="5" id="KW-1185">Reference proteome</keyword>
<evidence type="ECO:0000259" key="2">
    <source>
        <dbReference type="Pfam" id="PF00534"/>
    </source>
</evidence>
<organism evidence="4 5">
    <name type="scientific">Sphingomonas hankookensis</name>
    <dbReference type="NCBI Taxonomy" id="563996"/>
    <lineage>
        <taxon>Bacteria</taxon>
        <taxon>Pseudomonadati</taxon>
        <taxon>Pseudomonadota</taxon>
        <taxon>Alphaproteobacteria</taxon>
        <taxon>Sphingomonadales</taxon>
        <taxon>Sphingomonadaceae</taxon>
        <taxon>Sphingomonas</taxon>
    </lineage>
</organism>
<evidence type="ECO:0000256" key="1">
    <source>
        <dbReference type="ARBA" id="ARBA00022679"/>
    </source>
</evidence>
<protein>
    <submittedName>
        <fullName evidence="4">Uncharacterized protein</fullName>
    </submittedName>
</protein>
<dbReference type="EMBL" id="LQQO01000023">
    <property type="protein sequence ID" value="KZE13280.1"/>
    <property type="molecule type" value="Genomic_DNA"/>
</dbReference>